<dbReference type="EMBL" id="JBHSEL010000001">
    <property type="protein sequence ID" value="MFC4623735.1"/>
    <property type="molecule type" value="Genomic_DNA"/>
</dbReference>
<protein>
    <submittedName>
        <fullName evidence="1">Uncharacterized protein</fullName>
    </submittedName>
</protein>
<accession>A0ABV9H433</accession>
<reference evidence="2" key="1">
    <citation type="journal article" date="2019" name="Int. J. Syst. Evol. Microbiol.">
        <title>The Global Catalogue of Microorganisms (GCM) 10K type strain sequencing project: providing services to taxonomists for standard genome sequencing and annotation.</title>
        <authorList>
            <consortium name="The Broad Institute Genomics Platform"/>
            <consortium name="The Broad Institute Genome Sequencing Center for Infectious Disease"/>
            <person name="Wu L."/>
            <person name="Ma J."/>
        </authorList>
    </citation>
    <scope>NUCLEOTIDE SEQUENCE [LARGE SCALE GENOMIC DNA]</scope>
    <source>
        <strain evidence="2">CGMCC 1.15731</strain>
    </source>
</reference>
<dbReference type="RefSeq" id="WP_374829810.1">
    <property type="nucleotide sequence ID" value="NZ_JBHEEZ010000002.1"/>
</dbReference>
<proteinExistence type="predicted"/>
<gene>
    <name evidence="1" type="ORF">ACFO1V_00560</name>
</gene>
<sequence>MVVLAIHNSVQLGVTLTASSLQRDQFTIISTRPNHHPAMHGAQNFWQIGEILYNPLLFQIFLPVMSGGLKSDMRDQCVMELQLH</sequence>
<name>A0ABV9H433_9HYPH</name>
<comment type="caution">
    <text evidence="1">The sequence shown here is derived from an EMBL/GenBank/DDBJ whole genome shotgun (WGS) entry which is preliminary data.</text>
</comment>
<organism evidence="1 2">
    <name type="scientific">Daeguia caeni</name>
    <dbReference type="NCBI Taxonomy" id="439612"/>
    <lineage>
        <taxon>Bacteria</taxon>
        <taxon>Pseudomonadati</taxon>
        <taxon>Pseudomonadota</taxon>
        <taxon>Alphaproteobacteria</taxon>
        <taxon>Hyphomicrobiales</taxon>
        <taxon>Brucellaceae</taxon>
        <taxon>Daeguia</taxon>
    </lineage>
</organism>
<keyword evidence="2" id="KW-1185">Reference proteome</keyword>
<dbReference type="Proteomes" id="UP001596042">
    <property type="component" value="Unassembled WGS sequence"/>
</dbReference>
<evidence type="ECO:0000313" key="2">
    <source>
        <dbReference type="Proteomes" id="UP001596042"/>
    </source>
</evidence>
<evidence type="ECO:0000313" key="1">
    <source>
        <dbReference type="EMBL" id="MFC4623735.1"/>
    </source>
</evidence>